<feature type="region of interest" description="Disordered" evidence="1">
    <location>
        <begin position="204"/>
        <end position="339"/>
    </location>
</feature>
<feature type="compositionally biased region" description="Polar residues" evidence="1">
    <location>
        <begin position="288"/>
        <end position="298"/>
    </location>
</feature>
<name>W8AQC0_CERCA</name>
<sequence length="1060" mass="115768">MSECVSPAEEQENKNKCGDSDSGNATVISNELLLVGEYSGVEKMDELTSLEREIAELHHVEPTQNLEYQSKDVSGVGESQEFNSDKIPSVKSKQIGSLDGINFEDDVSLLKCNPVNEDNIPENIGSTALEHEDLIAVLKGIDDHSNVVLKEIKDDDNEEQCGRSPSVAESELVEGVTIEGEGQFQIMEVVYDELDEQESIQKELEAQESIEKPSPNSGSTSGGAISHLTSEEIRAMAMEQIAGLNARGNDRQRKRKQEIKPLQVEDNSDLVTSLGADWSDDDTDSDMKASTNLTNVPKNSELKHKKRIIESEAKSHGSERKEQSSNPTEPIQSDSVMVKIDSLNLETSNEAKSNISDEANKTTASLLKPVVGFKRTRVVKPKVIWDPDAPETQISYAQLARNSSKINIRVDNQSINTSSTSKKTSLTPTLKGIRVEVSKNQQPDLKEKKSPNGSSSRQIEAENKLQVRTTDLKTGLSTSGSKVKQFTSLSATSTQSNKNKKDEEENTLKTHLPVKRRSQTPVINGGGSGSKKKRGSEIDRLVSDEGAANMLHSLESERSKLIAEQGTDKPHKPLMRSRAATISERILKPETTPTTPGKVSSVASGSGGLKNKRTNKQKPSSTWDYVYKQKATEDAMIIRRRSNSSYSSNASLRRLSLDAPVTKATNGSKSLLTKNAQQNTTPTTTVKLITSNAVTKTTQRSLLKSSNGNNTAVKGAANTGNAFEFAKPESKSHQKGHRRIKGGFQSEGLATNEAKKSMGAPGARKGSRSPANVEEKDKTKSPTGGSKASIKQLKDESVVAVTMSDVVVKKVAKVAQIAFNTQKAKINYTFTTQMLNKLVDILENLSKDAECNAVVITTNAPNFCYGIDFTDLTTGTLEKRKHSAVQLAAAVKNYLKTLALFPKPLIAGVNGNNIGLGVMQLPLFDIVIGSDKGTYETPYAKIGQVPEGFCIWNNITKIRDNYKTKLFWLGEKLHSTESALSGLVHKLTASGKVNDDALLTAKKLAATSTESYRFMKKSIVSNYTKTINTALDEEFDVIIEQWTSAECYESFKKYLDCGHF</sequence>
<dbReference type="InterPro" id="IPR029045">
    <property type="entry name" value="ClpP/crotonase-like_dom_sf"/>
</dbReference>
<protein>
    <submittedName>
        <fullName evidence="2">Testis-specific chromodomain protein Y 2</fullName>
    </submittedName>
</protein>
<gene>
    <name evidence="2" type="primary">CDY2</name>
</gene>
<feature type="compositionally biased region" description="Basic and acidic residues" evidence="1">
    <location>
        <begin position="499"/>
        <end position="508"/>
    </location>
</feature>
<accession>W8AQC0</accession>
<dbReference type="PANTHER" id="PTHR43684">
    <property type="match status" value="1"/>
</dbReference>
<dbReference type="InterPro" id="IPR001753">
    <property type="entry name" value="Enoyl-CoA_hydra/iso"/>
</dbReference>
<reference evidence="2" key="1">
    <citation type="submission" date="2013-07" db="EMBL/GenBank/DDBJ databases">
        <authorList>
            <person name="Geib S."/>
        </authorList>
    </citation>
    <scope>NUCLEOTIDE SEQUENCE</scope>
</reference>
<feature type="compositionally biased region" description="Polar residues" evidence="1">
    <location>
        <begin position="324"/>
        <end position="335"/>
    </location>
</feature>
<dbReference type="InterPro" id="IPR051053">
    <property type="entry name" value="ECH/Chromodomain_protein"/>
</dbReference>
<feature type="region of interest" description="Disordered" evidence="1">
    <location>
        <begin position="1"/>
        <end position="24"/>
    </location>
</feature>
<dbReference type="EMBL" id="GAMC01015580">
    <property type="protein sequence ID" value="JAB90975.1"/>
    <property type="molecule type" value="mRNA"/>
</dbReference>
<feature type="region of interest" description="Disordered" evidence="1">
    <location>
        <begin position="411"/>
        <end position="544"/>
    </location>
</feature>
<dbReference type="OrthoDB" id="6357915at2759"/>
<dbReference type="Gene3D" id="3.90.226.10">
    <property type="entry name" value="2-enoyl-CoA Hydratase, Chain A, domain 1"/>
    <property type="match status" value="1"/>
</dbReference>
<evidence type="ECO:0000313" key="2">
    <source>
        <dbReference type="EMBL" id="JAB90975.1"/>
    </source>
</evidence>
<reference evidence="2" key="2">
    <citation type="journal article" date="2014" name="BMC Genomics">
        <title>A genomic perspective to assessing quality of mass-reared SIT flies used in Mediterranean fruit fly (Ceratitis capitata) eradication in California.</title>
        <authorList>
            <person name="Calla B."/>
            <person name="Hall B."/>
            <person name="Hou S."/>
            <person name="Geib S.M."/>
        </authorList>
    </citation>
    <scope>NUCLEOTIDE SEQUENCE</scope>
</reference>
<feature type="compositionally biased region" description="Basic and acidic residues" evidence="1">
    <location>
        <begin position="308"/>
        <end position="323"/>
    </location>
</feature>
<dbReference type="AlphaFoldDB" id="W8AQC0"/>
<proteinExistence type="evidence at transcript level"/>
<dbReference type="PANTHER" id="PTHR43684:SF13">
    <property type="entry name" value="CHROMODOMAIN Y-LIKE PROTEIN"/>
    <property type="match status" value="1"/>
</dbReference>
<evidence type="ECO:0000256" key="1">
    <source>
        <dbReference type="SAM" id="MobiDB-lite"/>
    </source>
</evidence>
<dbReference type="SUPFAM" id="SSF52096">
    <property type="entry name" value="ClpP/crotonase"/>
    <property type="match status" value="1"/>
</dbReference>
<feature type="compositionally biased region" description="Polar residues" evidence="1">
    <location>
        <begin position="475"/>
        <end position="497"/>
    </location>
</feature>
<feature type="compositionally biased region" description="Polar residues" evidence="1">
    <location>
        <begin position="214"/>
        <end position="223"/>
    </location>
</feature>
<feature type="region of interest" description="Disordered" evidence="1">
    <location>
        <begin position="582"/>
        <end position="623"/>
    </location>
</feature>
<dbReference type="Pfam" id="PF00378">
    <property type="entry name" value="ECH_1"/>
    <property type="match status" value="1"/>
</dbReference>
<organism evidence="2">
    <name type="scientific">Ceratitis capitata</name>
    <name type="common">Mediterranean fruit fly</name>
    <name type="synonym">Tephritis capitata</name>
    <dbReference type="NCBI Taxonomy" id="7213"/>
    <lineage>
        <taxon>Eukaryota</taxon>
        <taxon>Metazoa</taxon>
        <taxon>Ecdysozoa</taxon>
        <taxon>Arthropoda</taxon>
        <taxon>Hexapoda</taxon>
        <taxon>Insecta</taxon>
        <taxon>Pterygota</taxon>
        <taxon>Neoptera</taxon>
        <taxon>Endopterygota</taxon>
        <taxon>Diptera</taxon>
        <taxon>Brachycera</taxon>
        <taxon>Muscomorpha</taxon>
        <taxon>Tephritoidea</taxon>
        <taxon>Tephritidae</taxon>
        <taxon>Ceratitis</taxon>
        <taxon>Ceratitis</taxon>
    </lineage>
</organism>
<feature type="compositionally biased region" description="Low complexity" evidence="1">
    <location>
        <begin position="417"/>
        <end position="431"/>
    </location>
</feature>
<dbReference type="CDD" id="cd06558">
    <property type="entry name" value="crotonase-like"/>
    <property type="match status" value="1"/>
</dbReference>
<feature type="region of interest" description="Disordered" evidence="1">
    <location>
        <begin position="725"/>
        <end position="789"/>
    </location>
</feature>